<evidence type="ECO:0000313" key="4">
    <source>
        <dbReference type="Ensembl" id="ENSNFUP00015038050.1"/>
    </source>
</evidence>
<feature type="repeat" description="WD" evidence="3">
    <location>
        <begin position="831"/>
        <end position="860"/>
    </location>
</feature>
<keyword evidence="5" id="KW-1185">Reference proteome</keyword>
<feature type="repeat" description="WD" evidence="3">
    <location>
        <begin position="514"/>
        <end position="555"/>
    </location>
</feature>
<dbReference type="InterPro" id="IPR001680">
    <property type="entry name" value="WD40_rpt"/>
</dbReference>
<reference evidence="4" key="1">
    <citation type="submission" date="2025-08" db="UniProtKB">
        <authorList>
            <consortium name="Ensembl"/>
        </authorList>
    </citation>
    <scope>IDENTIFICATION</scope>
</reference>
<dbReference type="SMART" id="SM00320">
    <property type="entry name" value="WD40"/>
    <property type="match status" value="9"/>
</dbReference>
<dbReference type="InterPro" id="IPR036322">
    <property type="entry name" value="WD40_repeat_dom_sf"/>
</dbReference>
<evidence type="ECO:0000313" key="5">
    <source>
        <dbReference type="Proteomes" id="UP000694548"/>
    </source>
</evidence>
<dbReference type="SUPFAM" id="SSF50998">
    <property type="entry name" value="Quinoprotein alcohol dehydrogenase-like"/>
    <property type="match status" value="1"/>
</dbReference>
<dbReference type="PROSITE" id="PS50082">
    <property type="entry name" value="WD_REPEATS_2"/>
    <property type="match status" value="5"/>
</dbReference>
<keyword evidence="2" id="KW-0677">Repeat</keyword>
<evidence type="ECO:0000256" key="1">
    <source>
        <dbReference type="ARBA" id="ARBA00022574"/>
    </source>
</evidence>
<dbReference type="InterPro" id="IPR020472">
    <property type="entry name" value="WD40_PAC1"/>
</dbReference>
<feature type="repeat" description="WD" evidence="3">
    <location>
        <begin position="305"/>
        <end position="346"/>
    </location>
</feature>
<dbReference type="PROSITE" id="PS50294">
    <property type="entry name" value="WD_REPEATS_REGION"/>
    <property type="match status" value="3"/>
</dbReference>
<name>A0A8C6P4G2_NOTFU</name>
<dbReference type="SUPFAM" id="SSF50978">
    <property type="entry name" value="WD40 repeat-like"/>
    <property type="match status" value="1"/>
</dbReference>
<accession>A0A8C6P4G2</accession>
<dbReference type="Proteomes" id="UP000694548">
    <property type="component" value="Unassembled WGS sequence"/>
</dbReference>
<dbReference type="GeneTree" id="ENSGT00940000166794"/>
<dbReference type="PROSITE" id="PS00678">
    <property type="entry name" value="WD_REPEATS_1"/>
    <property type="match status" value="1"/>
</dbReference>
<evidence type="ECO:0008006" key="6">
    <source>
        <dbReference type="Google" id="ProtNLM"/>
    </source>
</evidence>
<reference evidence="4" key="2">
    <citation type="submission" date="2025-09" db="UniProtKB">
        <authorList>
            <consortium name="Ensembl"/>
        </authorList>
    </citation>
    <scope>IDENTIFICATION</scope>
</reference>
<dbReference type="AlphaFoldDB" id="A0A8C6P4G2"/>
<organism evidence="4 5">
    <name type="scientific">Nothobranchius furzeri</name>
    <name type="common">Turquoise killifish</name>
    <dbReference type="NCBI Taxonomy" id="105023"/>
    <lineage>
        <taxon>Eukaryota</taxon>
        <taxon>Metazoa</taxon>
        <taxon>Chordata</taxon>
        <taxon>Craniata</taxon>
        <taxon>Vertebrata</taxon>
        <taxon>Euteleostomi</taxon>
        <taxon>Actinopterygii</taxon>
        <taxon>Neopterygii</taxon>
        <taxon>Teleostei</taxon>
        <taxon>Neoteleostei</taxon>
        <taxon>Acanthomorphata</taxon>
        <taxon>Ovalentaria</taxon>
        <taxon>Atherinomorphae</taxon>
        <taxon>Cyprinodontiformes</taxon>
        <taxon>Nothobranchiidae</taxon>
        <taxon>Nothobranchius</taxon>
    </lineage>
</organism>
<dbReference type="PRINTS" id="PR00320">
    <property type="entry name" value="GPROTEINBRPT"/>
</dbReference>
<feature type="repeat" description="WD" evidence="3">
    <location>
        <begin position="263"/>
        <end position="304"/>
    </location>
</feature>
<feature type="repeat" description="WD" evidence="3">
    <location>
        <begin position="774"/>
        <end position="805"/>
    </location>
</feature>
<protein>
    <recommendedName>
        <fullName evidence="6">NACHT and WD repeat domain containing 1</fullName>
    </recommendedName>
</protein>
<evidence type="ECO:0000256" key="2">
    <source>
        <dbReference type="ARBA" id="ARBA00022737"/>
    </source>
</evidence>
<dbReference type="PANTHER" id="PTHR45013">
    <property type="entry name" value="NACHT DOMAIN- AND WD REPEAT-CONTAINING PROTEIN 1"/>
    <property type="match status" value="1"/>
</dbReference>
<dbReference type="InterPro" id="IPR019775">
    <property type="entry name" value="WD40_repeat_CS"/>
</dbReference>
<dbReference type="Pfam" id="PF00400">
    <property type="entry name" value="WD40"/>
    <property type="match status" value="4"/>
</dbReference>
<proteinExistence type="predicted"/>
<dbReference type="Ensembl" id="ENSNFUT00015039734.1">
    <property type="protein sequence ID" value="ENSNFUP00015038050.1"/>
    <property type="gene ID" value="ENSNFUG00015018372.1"/>
</dbReference>
<dbReference type="PANTHER" id="PTHR45013:SF1">
    <property type="entry name" value="NACHT DOMAIN- AND WD REPEAT-CONTAINING PROTEIN 1"/>
    <property type="match status" value="1"/>
</dbReference>
<dbReference type="InterPro" id="IPR043365">
    <property type="entry name" value="NWD1"/>
</dbReference>
<keyword evidence="1 3" id="KW-0853">WD repeat</keyword>
<dbReference type="Gene3D" id="2.130.10.10">
    <property type="entry name" value="YVTN repeat-like/Quinoprotein amine dehydrogenase"/>
    <property type="match status" value="4"/>
</dbReference>
<sequence length="955" mass="105269">MSLDDDIISEVYKYSLPPTPSLIRLPPLLWSSLRWNLEDQLEERWIDGIAAIAFRSRRVSEVVAARYLTPARRGQRHRILAEYFLGRWAGKLKPAALPGLALVLSDRKVPPQPLWFALGIANVRKLQELSYHLLHAGLWKELRQEVIGSAEWLFTKSRVCGISCVISDLDHCCQYMDCSETGLIRDALVLMKPSMDFLRGQMDRSQFYSELLARLDHLSSTCPSLIGQLCSQCNTWLQACPEPVLIPKSSFLQQPGGALQHTLSGPHGGVVCMDISAAAQVLVSGSDDGVVAVWSLVDKQLVHILVGHTAAIFSVKVSGSSAHCVSVAADGSLRRWSLKSGQQLLCIQEAVLLDSAPPSVHLQVSEQLMFVYTQTQVKVWRSDGAEIHLDSREETWMVLGVLGDSVVFQCNDVQIRIWDPEYRSETLVADVERPAMRLTPVNSVALAKHGRVLVVSEEGFLHQISITGHQRASEFLLRPSFLSVSEDERLLLAGCEQTLTIFSVDSGSVDRILDLQHEDSVLSACASSDSRQLVSGAADQLIRIWSVTTGALLDCLRGADVAVTSVLCYDDSVISASTAATSIKIWSLTYDTRHKPPAHIPAGSAHVAITREGDQVFYAHRQSQREVFSWNCHTGSLSDHFPVSAEVSCLELAQQKRLLVCGLMSGTVLIYPVRLPQETLCIPPPETPTQVLCLAISSQENHMAVAYEDFVSLFEITSRDSFPTVEGPLGRISLSLLHAPLSSMALLPDCRILYGTRCGEVKLADFGGGAGFDLQPHCSRVTCVTVSTGGTHALVGSQDAVQRLWALDPLVLDHTVECKGLFSEDILCACFSDSNRFVFTGSQDRTIKVWDVASGKLLLVQYVYSPVVRMVSTRNGFVALAKQGSVIREEFRCPEHISPEHNPLRSVKAQYRVTSREKDQEQQQTCVSDLQDFNPAQLDLKSMFRTKASPTCVLL</sequence>
<dbReference type="InterPro" id="IPR015943">
    <property type="entry name" value="WD40/YVTN_repeat-like_dom_sf"/>
</dbReference>
<dbReference type="InterPro" id="IPR011047">
    <property type="entry name" value="Quinoprotein_ADH-like_sf"/>
</dbReference>
<evidence type="ECO:0000256" key="3">
    <source>
        <dbReference type="PROSITE-ProRule" id="PRU00221"/>
    </source>
</evidence>
<dbReference type="Gene3D" id="1.25.40.370">
    <property type="match status" value="1"/>
</dbReference>